<accession>A0AAP0K0F0</accession>
<sequence length="171" mass="19515">MAFYIGSMRFIDVIEPDNPVRVLRQMGYVQGIPKKPNKPIYADRSNLTHTYSVKYSYSPHVWEEWEHHLISREQRGERTVFPWQAALGYIQWFESVNHQFAENPEHVNGVVDEYEPTLMPKTNVTAENAIAMANAVIAFLSGVEDENEDMVTGTTTHNDRATTSITAIMAP</sequence>
<name>A0AAP0K0F0_9MAGN</name>
<evidence type="ECO:0000313" key="1">
    <source>
        <dbReference type="EMBL" id="KAK9143526.1"/>
    </source>
</evidence>
<dbReference type="Proteomes" id="UP001420932">
    <property type="component" value="Unassembled WGS sequence"/>
</dbReference>
<evidence type="ECO:0000313" key="2">
    <source>
        <dbReference type="Proteomes" id="UP001420932"/>
    </source>
</evidence>
<comment type="caution">
    <text evidence="1">The sequence shown here is derived from an EMBL/GenBank/DDBJ whole genome shotgun (WGS) entry which is preliminary data.</text>
</comment>
<dbReference type="EMBL" id="JBBNAF010000005">
    <property type="protein sequence ID" value="KAK9143526.1"/>
    <property type="molecule type" value="Genomic_DNA"/>
</dbReference>
<keyword evidence="2" id="KW-1185">Reference proteome</keyword>
<proteinExistence type="predicted"/>
<dbReference type="AlphaFoldDB" id="A0AAP0K0F0"/>
<gene>
    <name evidence="1" type="ORF">Syun_012926</name>
</gene>
<reference evidence="1 2" key="1">
    <citation type="submission" date="2024-01" db="EMBL/GenBank/DDBJ databases">
        <title>Genome assemblies of Stephania.</title>
        <authorList>
            <person name="Yang L."/>
        </authorList>
    </citation>
    <scope>NUCLEOTIDE SEQUENCE [LARGE SCALE GENOMIC DNA]</scope>
    <source>
        <strain evidence="1">YNDBR</strain>
        <tissue evidence="1">Leaf</tissue>
    </source>
</reference>
<protein>
    <submittedName>
        <fullName evidence="1">Uncharacterized protein</fullName>
    </submittedName>
</protein>
<organism evidence="1 2">
    <name type="scientific">Stephania yunnanensis</name>
    <dbReference type="NCBI Taxonomy" id="152371"/>
    <lineage>
        <taxon>Eukaryota</taxon>
        <taxon>Viridiplantae</taxon>
        <taxon>Streptophyta</taxon>
        <taxon>Embryophyta</taxon>
        <taxon>Tracheophyta</taxon>
        <taxon>Spermatophyta</taxon>
        <taxon>Magnoliopsida</taxon>
        <taxon>Ranunculales</taxon>
        <taxon>Menispermaceae</taxon>
        <taxon>Menispermoideae</taxon>
        <taxon>Cissampelideae</taxon>
        <taxon>Stephania</taxon>
    </lineage>
</organism>